<protein>
    <submittedName>
        <fullName evidence="2">Uncharacterized protein</fullName>
    </submittedName>
</protein>
<evidence type="ECO:0000313" key="3">
    <source>
        <dbReference type="Proteomes" id="UP000053097"/>
    </source>
</evidence>
<sequence>MNTSNFTRLISLSLAEPACSRSDSMEKKKTERVRKRGKEREKEGKKTERDDNFAIQIPATYRGYSPPPLCAPFLVALGTPGVDPGDEARGETRRGKGGQMSVKVTGEKLADTRSKVSLAPSDRLRLDACALFGGAATITAAAVSSAFHPFLSLSPRDERSPRARETSGINWPNSTPECSRILPRNLFFIKFQR</sequence>
<keyword evidence="3" id="KW-1185">Reference proteome</keyword>
<name>A0A026WEQ1_OOCBI</name>
<feature type="region of interest" description="Disordered" evidence="1">
    <location>
        <begin position="17"/>
        <end position="51"/>
    </location>
</feature>
<feature type="compositionally biased region" description="Basic and acidic residues" evidence="1">
    <location>
        <begin position="38"/>
        <end position="51"/>
    </location>
</feature>
<accession>A0A026WEQ1</accession>
<reference evidence="2 3" key="1">
    <citation type="journal article" date="2014" name="Curr. Biol.">
        <title>The genome of the clonal raider ant Cerapachys biroi.</title>
        <authorList>
            <person name="Oxley P.R."/>
            <person name="Ji L."/>
            <person name="Fetter-Pruneda I."/>
            <person name="McKenzie S.K."/>
            <person name="Li C."/>
            <person name="Hu H."/>
            <person name="Zhang G."/>
            <person name="Kronauer D.J."/>
        </authorList>
    </citation>
    <scope>NUCLEOTIDE SEQUENCE [LARGE SCALE GENOMIC DNA]</scope>
</reference>
<evidence type="ECO:0000313" key="2">
    <source>
        <dbReference type="EMBL" id="EZA54116.1"/>
    </source>
</evidence>
<evidence type="ECO:0000256" key="1">
    <source>
        <dbReference type="SAM" id="MobiDB-lite"/>
    </source>
</evidence>
<dbReference type="EMBL" id="KK107260">
    <property type="protein sequence ID" value="EZA54116.1"/>
    <property type="molecule type" value="Genomic_DNA"/>
</dbReference>
<dbReference type="AlphaFoldDB" id="A0A026WEQ1"/>
<proteinExistence type="predicted"/>
<dbReference type="Proteomes" id="UP000053097">
    <property type="component" value="Unassembled WGS sequence"/>
</dbReference>
<gene>
    <name evidence="2" type="ORF">X777_05966</name>
</gene>
<organism evidence="2 3">
    <name type="scientific">Ooceraea biroi</name>
    <name type="common">Clonal raider ant</name>
    <name type="synonym">Cerapachys biroi</name>
    <dbReference type="NCBI Taxonomy" id="2015173"/>
    <lineage>
        <taxon>Eukaryota</taxon>
        <taxon>Metazoa</taxon>
        <taxon>Ecdysozoa</taxon>
        <taxon>Arthropoda</taxon>
        <taxon>Hexapoda</taxon>
        <taxon>Insecta</taxon>
        <taxon>Pterygota</taxon>
        <taxon>Neoptera</taxon>
        <taxon>Endopterygota</taxon>
        <taxon>Hymenoptera</taxon>
        <taxon>Apocrita</taxon>
        <taxon>Aculeata</taxon>
        <taxon>Formicoidea</taxon>
        <taxon>Formicidae</taxon>
        <taxon>Dorylinae</taxon>
        <taxon>Ooceraea</taxon>
    </lineage>
</organism>